<proteinExistence type="predicted"/>
<evidence type="ECO:0000313" key="1">
    <source>
        <dbReference type="EMBL" id="KKK93366.1"/>
    </source>
</evidence>
<organism evidence="1">
    <name type="scientific">marine sediment metagenome</name>
    <dbReference type="NCBI Taxonomy" id="412755"/>
    <lineage>
        <taxon>unclassified sequences</taxon>
        <taxon>metagenomes</taxon>
        <taxon>ecological metagenomes</taxon>
    </lineage>
</organism>
<protein>
    <recommendedName>
        <fullName evidence="2">YqaJ viral recombinase domain-containing protein</fullName>
    </recommendedName>
</protein>
<accession>A0A0F9C9N1</accession>
<feature type="non-terminal residue" evidence="1">
    <location>
        <position position="1"/>
    </location>
</feature>
<dbReference type="AlphaFoldDB" id="A0A0F9C9N1"/>
<evidence type="ECO:0008006" key="2">
    <source>
        <dbReference type="Google" id="ProtNLM"/>
    </source>
</evidence>
<comment type="caution">
    <text evidence="1">The sequence shown here is derived from an EMBL/GenBank/DDBJ whole genome shotgun (WGS) entry which is preliminary data.</text>
</comment>
<reference evidence="1" key="1">
    <citation type="journal article" date="2015" name="Nature">
        <title>Complex archaea that bridge the gap between prokaryotes and eukaryotes.</title>
        <authorList>
            <person name="Spang A."/>
            <person name="Saw J.H."/>
            <person name="Jorgensen S.L."/>
            <person name="Zaremba-Niedzwiedzka K."/>
            <person name="Martijn J."/>
            <person name="Lind A.E."/>
            <person name="van Eijk R."/>
            <person name="Schleper C."/>
            <person name="Guy L."/>
            <person name="Ettema T.J."/>
        </authorList>
    </citation>
    <scope>NUCLEOTIDE SEQUENCE</scope>
</reference>
<sequence length="250" mass="28778">LIRLGENSAEYLRAHVELEHTIPSPSKALDCRRQMWYKAHGTESDRGLPESWILAAMSGVVTEPIWHTILAHADPRLEVSPVSTLDLGYGVGTCDGELRKLPGKPLIELKRRTGWAFEFSRERGFQAEEENGVAQAQDYMKAAGRKWTLMLMSVADHSFYQNIMRKFKRQPNKRFPFYLVEWIEFDLDYSKRITERQYGTVELLNNDEPPAREQGIDNKLLDPDNGNWPCHTPDRVGGCPFWKKCTERGP</sequence>
<dbReference type="EMBL" id="LAZR01047804">
    <property type="protein sequence ID" value="KKK93366.1"/>
    <property type="molecule type" value="Genomic_DNA"/>
</dbReference>
<name>A0A0F9C9N1_9ZZZZ</name>
<gene>
    <name evidence="1" type="ORF">LCGC14_2693580</name>
</gene>